<dbReference type="EMBL" id="JACRSS010000004">
    <property type="protein sequence ID" value="MBC8538935.1"/>
    <property type="molecule type" value="Genomic_DNA"/>
</dbReference>
<evidence type="ECO:0000313" key="5">
    <source>
        <dbReference type="EMBL" id="MBC8538935.1"/>
    </source>
</evidence>
<dbReference type="PANTHER" id="PTHR40447">
    <property type="entry name" value="ANAEROBIC SULFITE REDUCTASE SUBUNIT A"/>
    <property type="match status" value="1"/>
</dbReference>
<dbReference type="AlphaFoldDB" id="A0A926DKU4"/>
<dbReference type="SUPFAM" id="SSF46548">
    <property type="entry name" value="alpha-helical ferredoxin"/>
    <property type="match status" value="1"/>
</dbReference>
<gene>
    <name evidence="5" type="ORF">H8693_08315</name>
</gene>
<comment type="caution">
    <text evidence="5">The sequence shown here is derived from an EMBL/GenBank/DDBJ whole genome shotgun (WGS) entry which is preliminary data.</text>
</comment>
<dbReference type="GO" id="GO:0051536">
    <property type="term" value="F:iron-sulfur cluster binding"/>
    <property type="evidence" value="ECO:0007669"/>
    <property type="project" value="UniProtKB-KW"/>
</dbReference>
<evidence type="ECO:0000256" key="2">
    <source>
        <dbReference type="ARBA" id="ARBA00023004"/>
    </source>
</evidence>
<evidence type="ECO:0000313" key="6">
    <source>
        <dbReference type="Proteomes" id="UP000617951"/>
    </source>
</evidence>
<evidence type="ECO:0000259" key="4">
    <source>
        <dbReference type="PROSITE" id="PS51379"/>
    </source>
</evidence>
<dbReference type="InterPro" id="IPR017900">
    <property type="entry name" value="4Fe4S_Fe_S_CS"/>
</dbReference>
<dbReference type="Pfam" id="PF17179">
    <property type="entry name" value="Fer4_22"/>
    <property type="match status" value="1"/>
</dbReference>
<dbReference type="RefSeq" id="WP_249280583.1">
    <property type="nucleotide sequence ID" value="NZ_JACRSS010000004.1"/>
</dbReference>
<dbReference type="GO" id="GO:0046872">
    <property type="term" value="F:metal ion binding"/>
    <property type="evidence" value="ECO:0007669"/>
    <property type="project" value="UniProtKB-KW"/>
</dbReference>
<name>A0A926DKU4_9FIRM</name>
<keyword evidence="3" id="KW-0411">Iron-sulfur</keyword>
<proteinExistence type="predicted"/>
<dbReference type="PANTHER" id="PTHR40447:SF1">
    <property type="entry name" value="ANAEROBIC SULFITE REDUCTASE SUBUNIT A"/>
    <property type="match status" value="1"/>
</dbReference>
<reference evidence="5" key="1">
    <citation type="submission" date="2020-08" db="EMBL/GenBank/DDBJ databases">
        <title>Genome public.</title>
        <authorList>
            <person name="Liu C."/>
            <person name="Sun Q."/>
        </authorList>
    </citation>
    <scope>NUCLEOTIDE SEQUENCE</scope>
    <source>
        <strain evidence="5">NSJ-63</strain>
    </source>
</reference>
<evidence type="ECO:0000256" key="3">
    <source>
        <dbReference type="ARBA" id="ARBA00023014"/>
    </source>
</evidence>
<keyword evidence="6" id="KW-1185">Reference proteome</keyword>
<feature type="domain" description="4Fe-4S ferredoxin-type" evidence="4">
    <location>
        <begin position="302"/>
        <end position="335"/>
    </location>
</feature>
<organism evidence="5 6">
    <name type="scientific">Guopingia tenuis</name>
    <dbReference type="NCBI Taxonomy" id="2763656"/>
    <lineage>
        <taxon>Bacteria</taxon>
        <taxon>Bacillati</taxon>
        <taxon>Bacillota</taxon>
        <taxon>Clostridia</taxon>
        <taxon>Christensenellales</taxon>
        <taxon>Christensenellaceae</taxon>
        <taxon>Guopingia</taxon>
    </lineage>
</organism>
<dbReference type="PROSITE" id="PS51379">
    <property type="entry name" value="4FE4S_FER_2"/>
    <property type="match status" value="2"/>
</dbReference>
<accession>A0A926DKU4</accession>
<dbReference type="PROSITE" id="PS00198">
    <property type="entry name" value="4FE4S_FER_1"/>
    <property type="match status" value="2"/>
</dbReference>
<keyword evidence="2" id="KW-0408">Iron</keyword>
<feature type="domain" description="4Fe-4S ferredoxin-type" evidence="4">
    <location>
        <begin position="226"/>
        <end position="256"/>
    </location>
</feature>
<dbReference type="InterPro" id="IPR017896">
    <property type="entry name" value="4Fe4S_Fe-S-bd"/>
</dbReference>
<evidence type="ECO:0000256" key="1">
    <source>
        <dbReference type="ARBA" id="ARBA00022723"/>
    </source>
</evidence>
<dbReference type="Proteomes" id="UP000617951">
    <property type="component" value="Unassembled WGS sequence"/>
</dbReference>
<sequence length="340" mass="38505">MLKLPIAKLDEFFAAIAAKETLYLPVDNEGGQAQYKEWKEGVSLSRALNTVRSAKDFFFPQTENLMEFKTQGKAIEVIDSRKESEDFVIFGVRACDARSFTILDKVFLVDPVDTYYKTRREHGTIISLACTRPEETCFCPLFGIDATEPEGDMRGWMTEDALYLEPVTEKGTALAQALGDLLEDADAAPVEEQKENTKKILEKLPFSKLDMEEFNGDNLLKLFDSPKWAGLSEACLGCGTCTFVCPTCQCYDIRDFNTGHGIQRFRCWDSCMYSDFTRMAHGNPRLTQLERFRQRFMHKLVYFPSNNDGEYGCVGCGRCLSKCPISMNIVKVIKTLGEDK</sequence>
<keyword evidence="1" id="KW-0479">Metal-binding</keyword>
<protein>
    <submittedName>
        <fullName evidence="5">4Fe-4S dicluster domain-containing protein</fullName>
    </submittedName>
</protein>